<dbReference type="SMART" id="SM00448">
    <property type="entry name" value="REC"/>
    <property type="match status" value="1"/>
</dbReference>
<evidence type="ECO:0000313" key="11">
    <source>
        <dbReference type="EMBL" id="MFC5469622.1"/>
    </source>
</evidence>
<accession>A0ABW0LXD0</accession>
<comment type="caution">
    <text evidence="11">The sequence shown here is derived from an EMBL/GenBank/DDBJ whole genome shotgun (WGS) entry which is preliminary data.</text>
</comment>
<evidence type="ECO:0000259" key="10">
    <source>
        <dbReference type="PROSITE" id="PS50110"/>
    </source>
</evidence>
<dbReference type="InterPro" id="IPR009057">
    <property type="entry name" value="Homeodomain-like_sf"/>
</dbReference>
<keyword evidence="5" id="KW-0805">Transcription regulation</keyword>
<dbReference type="Pfam" id="PF12833">
    <property type="entry name" value="HTH_18"/>
    <property type="match status" value="1"/>
</dbReference>
<keyword evidence="12" id="KW-1185">Reference proteome</keyword>
<keyword evidence="2" id="KW-0963">Cytoplasm</keyword>
<dbReference type="CDD" id="cd17536">
    <property type="entry name" value="REC_YesN-like"/>
    <property type="match status" value="1"/>
</dbReference>
<keyword evidence="6" id="KW-0238">DNA-binding</keyword>
<evidence type="ECO:0000259" key="9">
    <source>
        <dbReference type="PROSITE" id="PS01124"/>
    </source>
</evidence>
<sequence length="535" mass="61084">MNIMIVDDESIFRDYLRQALDWGRYGFRIAGEAKNGAEALKLADEGHYDMALVDINMPIMDGLELCEKLKGKHPDIDVVIITGHNEFEYARQAIRLGVEDYILKPFSKDELVLTLLKCRRKQEQTLEARQSEQADRQLMVDSALFRLVTGDSPEKPEKLQERLAQWGVSLGGPESSYSVACIEIDHMERRWNEAAERELWKFAVSNILSEALGAEGTLFLFNGPEGRIVCLRADKEIKLPMGVLPKLDSYEELIFHIRKYLKLTVTIGVGRRYKEIDGIRRSYEEARDALRQKFLLGDDKVIPYAERPPADKDKSAFLQDANEMLQHLLRVGDAKGLEKRIDELFASIREHKLSLDMTYVACMGWISLCLSHVTELGHPIEDCFGEHFFPYAEIRSLQTAESVKVWIKSLFVRTLEYVNRHKTTRSGVIAAQARTYIERSFHDPELSVESVAASVFINASYLRAVFKKAFGVTVGEFITHTRMNKAKELMGANIRLSEIAERVGFQDAGYFGKVFKKFYGSTPSEYENGLLRNKK</sequence>
<dbReference type="InterPro" id="IPR018062">
    <property type="entry name" value="HTH_AraC-typ_CS"/>
</dbReference>
<evidence type="ECO:0000256" key="7">
    <source>
        <dbReference type="ARBA" id="ARBA00023163"/>
    </source>
</evidence>
<evidence type="ECO:0000256" key="2">
    <source>
        <dbReference type="ARBA" id="ARBA00022490"/>
    </source>
</evidence>
<protein>
    <submittedName>
        <fullName evidence="11">Response regulator</fullName>
    </submittedName>
</protein>
<dbReference type="RefSeq" id="WP_209745125.1">
    <property type="nucleotide sequence ID" value="NZ_JBHSMH010000041.1"/>
</dbReference>
<organism evidence="11 12">
    <name type="scientific">Cohnella suwonensis</name>
    <dbReference type="NCBI Taxonomy" id="696072"/>
    <lineage>
        <taxon>Bacteria</taxon>
        <taxon>Bacillati</taxon>
        <taxon>Bacillota</taxon>
        <taxon>Bacilli</taxon>
        <taxon>Bacillales</taxon>
        <taxon>Paenibacillaceae</taxon>
        <taxon>Cohnella</taxon>
    </lineage>
</organism>
<keyword evidence="3 8" id="KW-0597">Phosphoprotein</keyword>
<evidence type="ECO:0000256" key="3">
    <source>
        <dbReference type="ARBA" id="ARBA00022553"/>
    </source>
</evidence>
<evidence type="ECO:0000256" key="4">
    <source>
        <dbReference type="ARBA" id="ARBA00023012"/>
    </source>
</evidence>
<dbReference type="PROSITE" id="PS00041">
    <property type="entry name" value="HTH_ARAC_FAMILY_1"/>
    <property type="match status" value="1"/>
</dbReference>
<keyword evidence="7" id="KW-0804">Transcription</keyword>
<proteinExistence type="predicted"/>
<evidence type="ECO:0000256" key="1">
    <source>
        <dbReference type="ARBA" id="ARBA00004496"/>
    </source>
</evidence>
<dbReference type="SUPFAM" id="SSF52172">
    <property type="entry name" value="CheY-like"/>
    <property type="match status" value="1"/>
</dbReference>
<dbReference type="InterPro" id="IPR051552">
    <property type="entry name" value="HptR"/>
</dbReference>
<dbReference type="SMART" id="SM00342">
    <property type="entry name" value="HTH_ARAC"/>
    <property type="match status" value="1"/>
</dbReference>
<reference evidence="12" key="1">
    <citation type="journal article" date="2019" name="Int. J. Syst. Evol. Microbiol.">
        <title>The Global Catalogue of Microorganisms (GCM) 10K type strain sequencing project: providing services to taxonomists for standard genome sequencing and annotation.</title>
        <authorList>
            <consortium name="The Broad Institute Genomics Platform"/>
            <consortium name="The Broad Institute Genome Sequencing Center for Infectious Disease"/>
            <person name="Wu L."/>
            <person name="Ma J."/>
        </authorList>
    </citation>
    <scope>NUCLEOTIDE SEQUENCE [LARGE SCALE GENOMIC DNA]</scope>
    <source>
        <strain evidence="12">CCUG 57113</strain>
    </source>
</reference>
<dbReference type="InterPro" id="IPR001789">
    <property type="entry name" value="Sig_transdc_resp-reg_receiver"/>
</dbReference>
<feature type="modified residue" description="4-aspartylphosphate" evidence="8">
    <location>
        <position position="54"/>
    </location>
</feature>
<evidence type="ECO:0000256" key="8">
    <source>
        <dbReference type="PROSITE-ProRule" id="PRU00169"/>
    </source>
</evidence>
<feature type="domain" description="Response regulatory" evidence="10">
    <location>
        <begin position="2"/>
        <end position="119"/>
    </location>
</feature>
<dbReference type="InterPro" id="IPR018060">
    <property type="entry name" value="HTH_AraC"/>
</dbReference>
<evidence type="ECO:0000256" key="6">
    <source>
        <dbReference type="ARBA" id="ARBA00023125"/>
    </source>
</evidence>
<evidence type="ECO:0000256" key="5">
    <source>
        <dbReference type="ARBA" id="ARBA00023015"/>
    </source>
</evidence>
<dbReference type="EMBL" id="JBHSMH010000041">
    <property type="protein sequence ID" value="MFC5469622.1"/>
    <property type="molecule type" value="Genomic_DNA"/>
</dbReference>
<dbReference type="Pfam" id="PF17853">
    <property type="entry name" value="GGDEF_2"/>
    <property type="match status" value="1"/>
</dbReference>
<dbReference type="Gene3D" id="1.10.10.60">
    <property type="entry name" value="Homeodomain-like"/>
    <property type="match status" value="2"/>
</dbReference>
<dbReference type="InterPro" id="IPR020449">
    <property type="entry name" value="Tscrpt_reg_AraC-type_HTH"/>
</dbReference>
<keyword evidence="4" id="KW-0902">Two-component regulatory system</keyword>
<evidence type="ECO:0000313" key="12">
    <source>
        <dbReference type="Proteomes" id="UP001596105"/>
    </source>
</evidence>
<dbReference type="InterPro" id="IPR011006">
    <property type="entry name" value="CheY-like_superfamily"/>
</dbReference>
<dbReference type="PROSITE" id="PS01124">
    <property type="entry name" value="HTH_ARAC_FAMILY_2"/>
    <property type="match status" value="1"/>
</dbReference>
<comment type="subcellular location">
    <subcellularLocation>
        <location evidence="1">Cytoplasm</location>
    </subcellularLocation>
</comment>
<dbReference type="PANTHER" id="PTHR42713:SF3">
    <property type="entry name" value="TRANSCRIPTIONAL REGULATORY PROTEIN HPTR"/>
    <property type="match status" value="1"/>
</dbReference>
<dbReference type="Gene3D" id="3.40.50.2300">
    <property type="match status" value="1"/>
</dbReference>
<dbReference type="Proteomes" id="UP001596105">
    <property type="component" value="Unassembled WGS sequence"/>
</dbReference>
<dbReference type="Pfam" id="PF00072">
    <property type="entry name" value="Response_reg"/>
    <property type="match status" value="1"/>
</dbReference>
<dbReference type="PRINTS" id="PR00032">
    <property type="entry name" value="HTHARAC"/>
</dbReference>
<dbReference type="SUPFAM" id="SSF46689">
    <property type="entry name" value="Homeodomain-like"/>
    <property type="match status" value="2"/>
</dbReference>
<name>A0ABW0LXD0_9BACL</name>
<dbReference type="PROSITE" id="PS50110">
    <property type="entry name" value="RESPONSE_REGULATORY"/>
    <property type="match status" value="1"/>
</dbReference>
<feature type="domain" description="HTH araC/xylS-type" evidence="9">
    <location>
        <begin position="431"/>
        <end position="529"/>
    </location>
</feature>
<dbReference type="InterPro" id="IPR041522">
    <property type="entry name" value="CdaR_GGDEF"/>
</dbReference>
<dbReference type="PANTHER" id="PTHR42713">
    <property type="entry name" value="HISTIDINE KINASE-RELATED"/>
    <property type="match status" value="1"/>
</dbReference>
<gene>
    <name evidence="11" type="ORF">ACFPPD_12885</name>
</gene>